<sequence length="118" mass="13248">MWETPDPIDGFIGPISYGEATINAPLGPNGEETYLGVKFYPEAFIPDLCAAHCVSTTKYNRKHPNPDGSYLSCRFFLAYTLYQNGEPQGLYCTMYTRHYDVSAGLSRVQGCFVNRRCT</sequence>
<accession>A0AAN6WKU9</accession>
<feature type="non-terminal residue" evidence="1">
    <location>
        <position position="118"/>
    </location>
</feature>
<gene>
    <name evidence="1" type="ORF">QBC35DRAFT_442902</name>
</gene>
<protein>
    <submittedName>
        <fullName evidence="1">Uncharacterized protein</fullName>
    </submittedName>
</protein>
<keyword evidence="2" id="KW-1185">Reference proteome</keyword>
<name>A0AAN6WKU9_9PEZI</name>
<dbReference type="EMBL" id="MU864530">
    <property type="protein sequence ID" value="KAK4183704.1"/>
    <property type="molecule type" value="Genomic_DNA"/>
</dbReference>
<comment type="caution">
    <text evidence="1">The sequence shown here is derived from an EMBL/GenBank/DDBJ whole genome shotgun (WGS) entry which is preliminary data.</text>
</comment>
<reference evidence="1" key="2">
    <citation type="submission" date="2023-05" db="EMBL/GenBank/DDBJ databases">
        <authorList>
            <consortium name="Lawrence Berkeley National Laboratory"/>
            <person name="Steindorff A."/>
            <person name="Hensen N."/>
            <person name="Bonometti L."/>
            <person name="Westerberg I."/>
            <person name="Brannstrom I.O."/>
            <person name="Guillou S."/>
            <person name="Cros-Aarteil S."/>
            <person name="Calhoun S."/>
            <person name="Haridas S."/>
            <person name="Kuo A."/>
            <person name="Mondo S."/>
            <person name="Pangilinan J."/>
            <person name="Riley R."/>
            <person name="Labutti K."/>
            <person name="Andreopoulos B."/>
            <person name="Lipzen A."/>
            <person name="Chen C."/>
            <person name="Yanf M."/>
            <person name="Daum C."/>
            <person name="Ng V."/>
            <person name="Clum A."/>
            <person name="Ohm R."/>
            <person name="Martin F."/>
            <person name="Silar P."/>
            <person name="Natvig D."/>
            <person name="Lalanne C."/>
            <person name="Gautier V."/>
            <person name="Ament-Velasquez S.L."/>
            <person name="Kruys A."/>
            <person name="Hutchinson M.I."/>
            <person name="Powell A.J."/>
            <person name="Barry K."/>
            <person name="Miller A.N."/>
            <person name="Grigoriev I.V."/>
            <person name="Debuchy R."/>
            <person name="Gladieux P."/>
            <person name="Thoren M.H."/>
            <person name="Johannesson H."/>
        </authorList>
    </citation>
    <scope>NUCLEOTIDE SEQUENCE</scope>
    <source>
        <strain evidence="1">PSN309</strain>
    </source>
</reference>
<reference evidence="1" key="1">
    <citation type="journal article" date="2023" name="Mol. Phylogenet. Evol.">
        <title>Genome-scale phylogeny and comparative genomics of the fungal order Sordariales.</title>
        <authorList>
            <person name="Hensen N."/>
            <person name="Bonometti L."/>
            <person name="Westerberg I."/>
            <person name="Brannstrom I.O."/>
            <person name="Guillou S."/>
            <person name="Cros-Aarteil S."/>
            <person name="Calhoun S."/>
            <person name="Haridas S."/>
            <person name="Kuo A."/>
            <person name="Mondo S."/>
            <person name="Pangilinan J."/>
            <person name="Riley R."/>
            <person name="LaButti K."/>
            <person name="Andreopoulos B."/>
            <person name="Lipzen A."/>
            <person name="Chen C."/>
            <person name="Yan M."/>
            <person name="Daum C."/>
            <person name="Ng V."/>
            <person name="Clum A."/>
            <person name="Steindorff A."/>
            <person name="Ohm R.A."/>
            <person name="Martin F."/>
            <person name="Silar P."/>
            <person name="Natvig D.O."/>
            <person name="Lalanne C."/>
            <person name="Gautier V."/>
            <person name="Ament-Velasquez S.L."/>
            <person name="Kruys A."/>
            <person name="Hutchinson M.I."/>
            <person name="Powell A.J."/>
            <person name="Barry K."/>
            <person name="Miller A.N."/>
            <person name="Grigoriev I.V."/>
            <person name="Debuchy R."/>
            <person name="Gladieux P."/>
            <person name="Hiltunen Thoren M."/>
            <person name="Johannesson H."/>
        </authorList>
    </citation>
    <scope>NUCLEOTIDE SEQUENCE</scope>
    <source>
        <strain evidence="1">PSN309</strain>
    </source>
</reference>
<evidence type="ECO:0000313" key="2">
    <source>
        <dbReference type="Proteomes" id="UP001302126"/>
    </source>
</evidence>
<dbReference type="PANTHER" id="PTHR36578:SF1">
    <property type="entry name" value="APPLE DOMAIN-CONTAINING PROTEIN"/>
    <property type="match status" value="1"/>
</dbReference>
<dbReference type="AlphaFoldDB" id="A0AAN6WKU9"/>
<organism evidence="1 2">
    <name type="scientific">Podospora australis</name>
    <dbReference type="NCBI Taxonomy" id="1536484"/>
    <lineage>
        <taxon>Eukaryota</taxon>
        <taxon>Fungi</taxon>
        <taxon>Dikarya</taxon>
        <taxon>Ascomycota</taxon>
        <taxon>Pezizomycotina</taxon>
        <taxon>Sordariomycetes</taxon>
        <taxon>Sordariomycetidae</taxon>
        <taxon>Sordariales</taxon>
        <taxon>Podosporaceae</taxon>
        <taxon>Podospora</taxon>
    </lineage>
</organism>
<dbReference type="PANTHER" id="PTHR36578">
    <property type="entry name" value="CHROMOSOME 15, WHOLE GENOME SHOTGUN SEQUENCE"/>
    <property type="match status" value="1"/>
</dbReference>
<proteinExistence type="predicted"/>
<evidence type="ECO:0000313" key="1">
    <source>
        <dbReference type="EMBL" id="KAK4183704.1"/>
    </source>
</evidence>
<dbReference type="Proteomes" id="UP001302126">
    <property type="component" value="Unassembled WGS sequence"/>
</dbReference>